<sequence length="63" mass="7136">MALEMPPLRRPVLKPVLTKTWNRLKDFIYIATPLLLLGSLLIGTLDVSGVMDSRLEQCLDRGR</sequence>
<reference evidence="2 3" key="1">
    <citation type="journal article" date="2016" name="Sci. Rep.">
        <title>Metabolic traits of an uncultured archaeal lineage -MSBL1- from brine pools of the Red Sea.</title>
        <authorList>
            <person name="Mwirichia R."/>
            <person name="Alam I."/>
            <person name="Rashid M."/>
            <person name="Vinu M."/>
            <person name="Ba-Alawi W."/>
            <person name="Anthony Kamau A."/>
            <person name="Kamanda Ngugi D."/>
            <person name="Goker M."/>
            <person name="Klenk H.P."/>
            <person name="Bajic V."/>
            <person name="Stingl U."/>
        </authorList>
    </citation>
    <scope>NUCLEOTIDE SEQUENCE [LARGE SCALE GENOMIC DNA]</scope>
    <source>
        <strain evidence="2">SCGC-AAA259B11</strain>
    </source>
</reference>
<gene>
    <name evidence="2" type="ORF">AKJ61_01550</name>
</gene>
<keyword evidence="1" id="KW-0472">Membrane</keyword>
<keyword evidence="1" id="KW-0812">Transmembrane</keyword>
<dbReference type="Proteomes" id="UP000070184">
    <property type="component" value="Unassembled WGS sequence"/>
</dbReference>
<dbReference type="EMBL" id="LHXK01000014">
    <property type="protein sequence ID" value="KXA90042.1"/>
    <property type="molecule type" value="Genomic_DNA"/>
</dbReference>
<evidence type="ECO:0000313" key="2">
    <source>
        <dbReference type="EMBL" id="KXA90042.1"/>
    </source>
</evidence>
<protein>
    <recommendedName>
        <fullName evidence="4">ABC transporter permease</fullName>
    </recommendedName>
</protein>
<keyword evidence="3" id="KW-1185">Reference proteome</keyword>
<organism evidence="2 3">
    <name type="scientific">candidate division MSBL1 archaeon SCGC-AAA259B11</name>
    <dbReference type="NCBI Taxonomy" id="1698260"/>
    <lineage>
        <taxon>Archaea</taxon>
        <taxon>Methanobacteriati</taxon>
        <taxon>Methanobacteriota</taxon>
        <taxon>candidate division MSBL1</taxon>
    </lineage>
</organism>
<evidence type="ECO:0008006" key="4">
    <source>
        <dbReference type="Google" id="ProtNLM"/>
    </source>
</evidence>
<comment type="caution">
    <text evidence="2">The sequence shown here is derived from an EMBL/GenBank/DDBJ whole genome shotgun (WGS) entry which is preliminary data.</text>
</comment>
<feature type="transmembrane region" description="Helical" evidence="1">
    <location>
        <begin position="27"/>
        <end position="45"/>
    </location>
</feature>
<keyword evidence="1" id="KW-1133">Transmembrane helix</keyword>
<dbReference type="AlphaFoldDB" id="A0A133U776"/>
<name>A0A133U776_9EURY</name>
<proteinExistence type="predicted"/>
<evidence type="ECO:0000313" key="3">
    <source>
        <dbReference type="Proteomes" id="UP000070184"/>
    </source>
</evidence>
<accession>A0A133U776</accession>
<evidence type="ECO:0000256" key="1">
    <source>
        <dbReference type="SAM" id="Phobius"/>
    </source>
</evidence>